<name>A0A3M8QUL7_9PROT</name>
<proteinExistence type="predicted"/>
<dbReference type="OrthoDB" id="5295868at2"/>
<gene>
    <name evidence="1" type="ORF">EC580_12575</name>
</gene>
<reference evidence="1" key="1">
    <citation type="submission" date="2018-10" db="EMBL/GenBank/DDBJ databases">
        <title>Acidithiobacillus sulfuriphilus sp. nov.: an extremely acidophilic sulfur-oxidizing chemolithotroph isolated from a neutral pH environment.</title>
        <authorList>
            <person name="Falagan C."/>
            <person name="Moya-Beltran A."/>
            <person name="Quatrini R."/>
            <person name="Johnson D.B."/>
        </authorList>
    </citation>
    <scope>NUCLEOTIDE SEQUENCE [LARGE SCALE GENOMIC DNA]</scope>
    <source>
        <strain evidence="1">CJ-2</strain>
    </source>
</reference>
<comment type="caution">
    <text evidence="1">The sequence shown here is derived from an EMBL/GenBank/DDBJ whole genome shotgun (WGS) entry which is preliminary data.</text>
</comment>
<organism evidence="1">
    <name type="scientific">Acidithiobacillus sulfuriphilus</name>
    <dbReference type="NCBI Taxonomy" id="1867749"/>
    <lineage>
        <taxon>Bacteria</taxon>
        <taxon>Pseudomonadati</taxon>
        <taxon>Pseudomonadota</taxon>
        <taxon>Acidithiobacillia</taxon>
        <taxon>Acidithiobacillales</taxon>
        <taxon>Acidithiobacillaceae</taxon>
        <taxon>Acidithiobacillus</taxon>
    </lineage>
</organism>
<protein>
    <recommendedName>
        <fullName evidence="2">DUF3568 family protein</fullName>
    </recommendedName>
</protein>
<evidence type="ECO:0000313" key="1">
    <source>
        <dbReference type="EMBL" id="RNF58684.1"/>
    </source>
</evidence>
<dbReference type="RefSeq" id="WP_123105580.1">
    <property type="nucleotide sequence ID" value="NZ_CP127527.1"/>
</dbReference>
<dbReference type="EMBL" id="RIZI01000190">
    <property type="protein sequence ID" value="RNF58684.1"/>
    <property type="molecule type" value="Genomic_DNA"/>
</dbReference>
<sequence length="131" mass="13779">MAKFPLIPALGLIVILALSGCAATVAPQLNPIPYYTYYPASLSVVTQAARQALPQAGMHLAGVKQISPDTVEVHGFDPEGNAILITLHAESAAVTRFTARIGLIGHLKEVEEIEHWMGKDVGKAISASPPG</sequence>
<evidence type="ECO:0008006" key="2">
    <source>
        <dbReference type="Google" id="ProtNLM"/>
    </source>
</evidence>
<accession>A0A3M8QUL7</accession>
<dbReference type="AlphaFoldDB" id="A0A3M8QUL7"/>
<dbReference type="PROSITE" id="PS51257">
    <property type="entry name" value="PROKAR_LIPOPROTEIN"/>
    <property type="match status" value="1"/>
</dbReference>